<accession>G9L390</accession>
<feature type="compositionally biased region" description="Polar residues" evidence="1">
    <location>
        <begin position="76"/>
        <end position="87"/>
    </location>
</feature>
<evidence type="ECO:0000313" key="2">
    <source>
        <dbReference type="EMBL" id="AES11619.1"/>
    </source>
</evidence>
<organism evidence="2">
    <name type="scientific">Mustela putorius furo</name>
    <name type="common">European domestic ferret</name>
    <name type="synonym">Mustela furo</name>
    <dbReference type="NCBI Taxonomy" id="9669"/>
    <lineage>
        <taxon>Eukaryota</taxon>
        <taxon>Metazoa</taxon>
        <taxon>Chordata</taxon>
        <taxon>Craniata</taxon>
        <taxon>Vertebrata</taxon>
        <taxon>Euteleostomi</taxon>
        <taxon>Mammalia</taxon>
        <taxon>Eutheria</taxon>
        <taxon>Laurasiatheria</taxon>
        <taxon>Carnivora</taxon>
        <taxon>Caniformia</taxon>
        <taxon>Musteloidea</taxon>
        <taxon>Mustelidae</taxon>
        <taxon>Mustelinae</taxon>
        <taxon>Mustela</taxon>
    </lineage>
</organism>
<name>G9L390_MUSPF</name>
<feature type="non-terminal residue" evidence="2">
    <location>
        <position position="87"/>
    </location>
</feature>
<evidence type="ECO:0000256" key="1">
    <source>
        <dbReference type="SAM" id="MobiDB-lite"/>
    </source>
</evidence>
<proteinExistence type="evidence at transcript level"/>
<protein>
    <submittedName>
        <fullName evidence="2">Uncharacterized protein</fullName>
    </submittedName>
</protein>
<feature type="compositionally biased region" description="Polar residues" evidence="1">
    <location>
        <begin position="43"/>
        <end position="53"/>
    </location>
</feature>
<dbReference type="AlphaFoldDB" id="G9L390"/>
<feature type="non-terminal residue" evidence="2">
    <location>
        <position position="1"/>
    </location>
</feature>
<sequence>TWRRGRRGTQVSHLPGGTSGSCARLGPWPHQQLPLPHAAKQVGGSTAGRSQLPPSAALGGGLHHPPRALSRPAQVQVPSQQGGQAAR</sequence>
<feature type="region of interest" description="Disordered" evidence="1">
    <location>
        <begin position="1"/>
        <end position="87"/>
    </location>
</feature>
<reference evidence="2" key="1">
    <citation type="journal article" date="2013" name="J. Virol.">
        <title>Sequencing, annotation, and characterization of the influenza ferret infectome.</title>
        <authorList>
            <person name="Leon A.J."/>
            <person name="Banner D."/>
            <person name="Xu L."/>
            <person name="Ran L."/>
            <person name="Peng Z."/>
            <person name="Yi K."/>
            <person name="Chen C."/>
            <person name="Xu F."/>
            <person name="Huang J."/>
            <person name="Zhao Z."/>
            <person name="Lin Z."/>
            <person name="Huang S.H."/>
            <person name="Fang Y."/>
            <person name="Kelvin A.A."/>
            <person name="Ross T.M."/>
            <person name="Farooqui A."/>
            <person name="Kelvin D.J."/>
        </authorList>
    </citation>
    <scope>NUCLEOTIDE SEQUENCE</scope>
    <source>
        <tissue evidence="2">Lungs</tissue>
    </source>
</reference>
<dbReference type="EMBL" id="JP023021">
    <property type="protein sequence ID" value="AES11619.1"/>
    <property type="molecule type" value="mRNA"/>
</dbReference>